<feature type="compositionally biased region" description="Acidic residues" evidence="1">
    <location>
        <begin position="131"/>
        <end position="144"/>
    </location>
</feature>
<name>A0AAN7QPA1_9COLE</name>
<keyword evidence="3" id="KW-1185">Reference proteome</keyword>
<comment type="caution">
    <text evidence="2">The sequence shown here is derived from an EMBL/GenBank/DDBJ whole genome shotgun (WGS) entry which is preliminary data.</text>
</comment>
<feature type="region of interest" description="Disordered" evidence="1">
    <location>
        <begin position="20"/>
        <end position="40"/>
    </location>
</feature>
<gene>
    <name evidence="2" type="ORF">RN001_003764</name>
</gene>
<organism evidence="2 3">
    <name type="scientific">Aquatica leii</name>
    <dbReference type="NCBI Taxonomy" id="1421715"/>
    <lineage>
        <taxon>Eukaryota</taxon>
        <taxon>Metazoa</taxon>
        <taxon>Ecdysozoa</taxon>
        <taxon>Arthropoda</taxon>
        <taxon>Hexapoda</taxon>
        <taxon>Insecta</taxon>
        <taxon>Pterygota</taxon>
        <taxon>Neoptera</taxon>
        <taxon>Endopterygota</taxon>
        <taxon>Coleoptera</taxon>
        <taxon>Polyphaga</taxon>
        <taxon>Elateriformia</taxon>
        <taxon>Elateroidea</taxon>
        <taxon>Lampyridae</taxon>
        <taxon>Luciolinae</taxon>
        <taxon>Aquatica</taxon>
    </lineage>
</organism>
<feature type="non-terminal residue" evidence="2">
    <location>
        <position position="1"/>
    </location>
</feature>
<reference evidence="3" key="1">
    <citation type="submission" date="2023-01" db="EMBL/GenBank/DDBJ databases">
        <title>Key to firefly adult light organ development and bioluminescence: homeobox transcription factors regulate luciferase expression and transportation to peroxisome.</title>
        <authorList>
            <person name="Fu X."/>
        </authorList>
    </citation>
    <scope>NUCLEOTIDE SEQUENCE [LARGE SCALE GENOMIC DNA]</scope>
</reference>
<dbReference type="AlphaFoldDB" id="A0AAN7QPA1"/>
<proteinExistence type="predicted"/>
<evidence type="ECO:0000313" key="2">
    <source>
        <dbReference type="EMBL" id="KAK4887493.1"/>
    </source>
</evidence>
<dbReference type="EMBL" id="JARPUR010000001">
    <property type="protein sequence ID" value="KAK4887493.1"/>
    <property type="molecule type" value="Genomic_DNA"/>
</dbReference>
<protein>
    <submittedName>
        <fullName evidence="2">Uncharacterized protein</fullName>
    </submittedName>
</protein>
<evidence type="ECO:0000313" key="3">
    <source>
        <dbReference type="Proteomes" id="UP001353858"/>
    </source>
</evidence>
<sequence>MSYYEKEQARLLRLLAEYEAEEEDGGELLSSEESEADENVYEQDVQCDMDMEEEVEQSSDVEPEEEPDGVVCEKFLYKATMNPNEPGPSGSKKPRISYAGLPVRSYPRTLQRHWTEEELLQMLVESDDDLEDPSYIDMDVDDDEHVSSSESDGDIDARTSASENLFTAEDGGTDPQELDGEVVEENPNILSTLNWSDAPNMMTIPFTRDNELLVPTPGMTPEDFIKHHGTMQFDMTTLAAAFKTICKDYMEPLVLEQASMGVEFCSKVLYEIGPGSRQVKKQDGDKVWKLIFPYNVNNKVITKVAYICTFKNGQQVETGVVSNGCIVLTIKQASLLAILELDMINEISCGGPSPIVLLTPLAGAVFAKEDLFKLSKELGVNLATITSVVNSSAQSGGQYLPNSKKIWSFQELEKMDALQLIDEIPSDTGSVTSDCASESDEELNSNVLVNLTIEREDGVQQNGNNEIGKRMGK</sequence>
<dbReference type="Proteomes" id="UP001353858">
    <property type="component" value="Unassembled WGS sequence"/>
</dbReference>
<feature type="region of interest" description="Disordered" evidence="1">
    <location>
        <begin position="131"/>
        <end position="157"/>
    </location>
</feature>
<evidence type="ECO:0000256" key="1">
    <source>
        <dbReference type="SAM" id="MobiDB-lite"/>
    </source>
</evidence>
<accession>A0AAN7QPA1</accession>